<organism evidence="1 2">
    <name type="scientific">Drechslerella dactyloides</name>
    <name type="common">Nematode-trapping fungus</name>
    <name type="synonym">Arthrobotrys dactyloides</name>
    <dbReference type="NCBI Taxonomy" id="74499"/>
    <lineage>
        <taxon>Eukaryota</taxon>
        <taxon>Fungi</taxon>
        <taxon>Dikarya</taxon>
        <taxon>Ascomycota</taxon>
        <taxon>Pezizomycotina</taxon>
        <taxon>Orbiliomycetes</taxon>
        <taxon>Orbiliales</taxon>
        <taxon>Orbiliaceae</taxon>
        <taxon>Drechslerella</taxon>
    </lineage>
</organism>
<protein>
    <recommendedName>
        <fullName evidence="3">F-box domain-containing protein</fullName>
    </recommendedName>
</protein>
<accession>A0AAD6IY06</accession>
<proteinExistence type="predicted"/>
<dbReference type="SUPFAM" id="SSF81383">
    <property type="entry name" value="F-box domain"/>
    <property type="match status" value="1"/>
</dbReference>
<evidence type="ECO:0008006" key="3">
    <source>
        <dbReference type="Google" id="ProtNLM"/>
    </source>
</evidence>
<sequence>MVEQPLPLVYGHSTSPLPLELQYHILESAEWYQHPTLSRVCKAWRMHLSRPRNRAKLYKPLTRSASSILGRNINPCEPPRIHRAIAHQNMLRWDNQRKKFTWAHIDIEGHGQKHAWTLVDVDSIPSRKSRDLFNMSSFLRQPAFCCCDTGNPVTVGLFISKYRSAQGSFCTPQRLMLNEVMTVGKFLNLMHKWRSDDRKYRAKSDGNPINWILCNYFVANHGENLIGDRYLSVTVEMEQDKPEELAFRARMFAERLELDFDRNFLRSRIAM</sequence>
<keyword evidence="2" id="KW-1185">Reference proteome</keyword>
<evidence type="ECO:0000313" key="1">
    <source>
        <dbReference type="EMBL" id="KAJ6258507.1"/>
    </source>
</evidence>
<comment type="caution">
    <text evidence="1">The sequence shown here is derived from an EMBL/GenBank/DDBJ whole genome shotgun (WGS) entry which is preliminary data.</text>
</comment>
<dbReference type="Proteomes" id="UP001221413">
    <property type="component" value="Unassembled WGS sequence"/>
</dbReference>
<dbReference type="AlphaFoldDB" id="A0AAD6IY06"/>
<dbReference type="InterPro" id="IPR036047">
    <property type="entry name" value="F-box-like_dom_sf"/>
</dbReference>
<evidence type="ECO:0000313" key="2">
    <source>
        <dbReference type="Proteomes" id="UP001221413"/>
    </source>
</evidence>
<name>A0AAD6IY06_DREDA</name>
<reference evidence="1" key="1">
    <citation type="submission" date="2023-01" db="EMBL/GenBank/DDBJ databases">
        <title>The chitinases involved in constricting ring structure development in the nematode-trapping fungus Drechslerella dactyloides.</title>
        <authorList>
            <person name="Wang R."/>
            <person name="Zhang L."/>
            <person name="Tang P."/>
            <person name="Li S."/>
            <person name="Liang L."/>
        </authorList>
    </citation>
    <scope>NUCLEOTIDE SEQUENCE</scope>
    <source>
        <strain evidence="1">YMF1.00031</strain>
    </source>
</reference>
<gene>
    <name evidence="1" type="ORF">Dda_6550</name>
</gene>
<dbReference type="EMBL" id="JAQGDS010000008">
    <property type="protein sequence ID" value="KAJ6258507.1"/>
    <property type="molecule type" value="Genomic_DNA"/>
</dbReference>